<dbReference type="InterPro" id="IPR001304">
    <property type="entry name" value="C-type_lectin-like"/>
</dbReference>
<keyword evidence="3" id="KW-1185">Reference proteome</keyword>
<feature type="domain" description="C-type lectin" evidence="1">
    <location>
        <begin position="120"/>
        <end position="228"/>
    </location>
</feature>
<dbReference type="PROSITE" id="PS50041">
    <property type="entry name" value="C_TYPE_LECTIN_2"/>
    <property type="match status" value="1"/>
</dbReference>
<accession>A0A8C5BJ39</accession>
<sequence length="239" mass="27575">MFVKRKKACCVRTQAGIPRNPPQHINTHTLVCTVFFEVNTEPTRFFKIKPRNGKAGKISHENKLIRYAKLQYPYSKFLVSSPFPCLHLSLSCHNTPSSSSVRFMQPAPDSRISGVGKKTFSMSRYIYAINLNWANAQLYCQTDFIELASFSSSQDMDEIHKAVQGKTRAFWVGLYREDTNEASWRWSRGGNASNLHWGRDHPLSTGLSAGLRVWMVHECYEDWSKPCNWRCCSQYKRYS</sequence>
<dbReference type="InterPro" id="IPR016186">
    <property type="entry name" value="C-type_lectin-like/link_sf"/>
</dbReference>
<dbReference type="PANTHER" id="PTHR45784">
    <property type="entry name" value="C-TYPE LECTIN DOMAIN FAMILY 20 MEMBER A-RELATED"/>
    <property type="match status" value="1"/>
</dbReference>
<dbReference type="InterPro" id="IPR016187">
    <property type="entry name" value="CTDL_fold"/>
</dbReference>
<evidence type="ECO:0000313" key="2">
    <source>
        <dbReference type="Ensembl" id="ENSGMOP00000047030.1"/>
    </source>
</evidence>
<dbReference type="Proteomes" id="UP000694546">
    <property type="component" value="Chromosome 14"/>
</dbReference>
<dbReference type="Pfam" id="PF00059">
    <property type="entry name" value="Lectin_C"/>
    <property type="match status" value="1"/>
</dbReference>
<name>A0A8C5BJ39_GADMO</name>
<dbReference type="Gene3D" id="3.10.100.10">
    <property type="entry name" value="Mannose-Binding Protein A, subunit A"/>
    <property type="match status" value="1"/>
</dbReference>
<proteinExistence type="predicted"/>
<reference evidence="2" key="1">
    <citation type="submission" date="2025-08" db="UniProtKB">
        <authorList>
            <consortium name="Ensembl"/>
        </authorList>
    </citation>
    <scope>IDENTIFICATION</scope>
</reference>
<dbReference type="SUPFAM" id="SSF56436">
    <property type="entry name" value="C-type lectin-like"/>
    <property type="match status" value="1"/>
</dbReference>
<organism evidence="2 3">
    <name type="scientific">Gadus morhua</name>
    <name type="common">Atlantic cod</name>
    <dbReference type="NCBI Taxonomy" id="8049"/>
    <lineage>
        <taxon>Eukaryota</taxon>
        <taxon>Metazoa</taxon>
        <taxon>Chordata</taxon>
        <taxon>Craniata</taxon>
        <taxon>Vertebrata</taxon>
        <taxon>Euteleostomi</taxon>
        <taxon>Actinopterygii</taxon>
        <taxon>Neopterygii</taxon>
        <taxon>Teleostei</taxon>
        <taxon>Neoteleostei</taxon>
        <taxon>Acanthomorphata</taxon>
        <taxon>Zeiogadaria</taxon>
        <taxon>Gadariae</taxon>
        <taxon>Gadiformes</taxon>
        <taxon>Gadoidei</taxon>
        <taxon>Gadidae</taxon>
        <taxon>Gadus</taxon>
    </lineage>
</organism>
<dbReference type="AlphaFoldDB" id="A0A8C5BJ39"/>
<dbReference type="Ensembl" id="ENSGMOT00000060263.1">
    <property type="protein sequence ID" value="ENSGMOP00000047030.1"/>
    <property type="gene ID" value="ENSGMOG00000023428.1"/>
</dbReference>
<protein>
    <recommendedName>
        <fullName evidence="1">C-type lectin domain-containing protein</fullName>
    </recommendedName>
</protein>
<evidence type="ECO:0000259" key="1">
    <source>
        <dbReference type="PROSITE" id="PS50041"/>
    </source>
</evidence>
<reference evidence="2" key="2">
    <citation type="submission" date="2025-09" db="UniProtKB">
        <authorList>
            <consortium name="Ensembl"/>
        </authorList>
    </citation>
    <scope>IDENTIFICATION</scope>
</reference>
<evidence type="ECO:0000313" key="3">
    <source>
        <dbReference type="Proteomes" id="UP000694546"/>
    </source>
</evidence>
<dbReference type="PANTHER" id="PTHR45784:SF5">
    <property type="entry name" value="C-TYPE LECTIN DOMAIN FAMILY 20 MEMBER A-RELATED"/>
    <property type="match status" value="1"/>
</dbReference>